<sequence>MAVKVVEIDDFQNTDNCQNIPDLISAVNEHHRIIIRELSEESNNSHGSVQSILYAVQSILYAVQSILYAVQSILYAVQSILYAVQSILYAVQFIV</sequence>
<dbReference type="Proteomes" id="UP000499080">
    <property type="component" value="Unassembled WGS sequence"/>
</dbReference>
<organism evidence="2 5">
    <name type="scientific">Araneus ventricosus</name>
    <name type="common">Orbweaver spider</name>
    <name type="synonym">Epeira ventricosa</name>
    <dbReference type="NCBI Taxonomy" id="182803"/>
    <lineage>
        <taxon>Eukaryota</taxon>
        <taxon>Metazoa</taxon>
        <taxon>Ecdysozoa</taxon>
        <taxon>Arthropoda</taxon>
        <taxon>Chelicerata</taxon>
        <taxon>Arachnida</taxon>
        <taxon>Araneae</taxon>
        <taxon>Araneomorphae</taxon>
        <taxon>Entelegynae</taxon>
        <taxon>Araneoidea</taxon>
        <taxon>Araneidae</taxon>
        <taxon>Araneus</taxon>
    </lineage>
</organism>
<accession>A0A4Y1ZRK0</accession>
<evidence type="ECO:0000313" key="4">
    <source>
        <dbReference type="EMBL" id="GBL64720.1"/>
    </source>
</evidence>
<evidence type="ECO:0000313" key="1">
    <source>
        <dbReference type="EMBL" id="GBL64458.1"/>
    </source>
</evidence>
<dbReference type="EMBL" id="BGPR01228121">
    <property type="protein sequence ID" value="GBL64603.1"/>
    <property type="molecule type" value="Genomic_DNA"/>
</dbReference>
<name>A0A4Y1ZRK0_ARAVE</name>
<dbReference type="EMBL" id="BGPR01228084">
    <property type="protein sequence ID" value="GBL64458.1"/>
    <property type="molecule type" value="Genomic_DNA"/>
</dbReference>
<reference evidence="2 5" key="1">
    <citation type="journal article" date="2019" name="Sci. Rep.">
        <title>Orb-weaving spider Araneus ventricosus genome elucidates the spidroin gene catalogue.</title>
        <authorList>
            <person name="Kono N."/>
            <person name="Nakamura H."/>
            <person name="Ohtoshi R."/>
            <person name="Moran D.A.P."/>
            <person name="Shinohara A."/>
            <person name="Yoshida Y."/>
            <person name="Fujiwara M."/>
            <person name="Mori M."/>
            <person name="Tomita M."/>
            <person name="Arakawa K."/>
        </authorList>
    </citation>
    <scope>NUCLEOTIDE SEQUENCE [LARGE SCALE GENOMIC DNA]</scope>
</reference>
<keyword evidence="5" id="KW-1185">Reference proteome</keyword>
<evidence type="ECO:0000313" key="5">
    <source>
        <dbReference type="Proteomes" id="UP000499080"/>
    </source>
</evidence>
<proteinExistence type="predicted"/>
<protein>
    <submittedName>
        <fullName evidence="2">Uncharacterized protein</fullName>
    </submittedName>
</protein>
<evidence type="ECO:0000313" key="2">
    <source>
        <dbReference type="EMBL" id="GBL64557.1"/>
    </source>
</evidence>
<dbReference type="EMBL" id="BGPR01228111">
    <property type="protein sequence ID" value="GBL64557.1"/>
    <property type="molecule type" value="Genomic_DNA"/>
</dbReference>
<evidence type="ECO:0000313" key="3">
    <source>
        <dbReference type="EMBL" id="GBL64603.1"/>
    </source>
</evidence>
<dbReference type="AlphaFoldDB" id="A0A4Y1ZRK0"/>
<dbReference type="EMBL" id="BGPR01228147">
    <property type="protein sequence ID" value="GBL64720.1"/>
    <property type="molecule type" value="Genomic_DNA"/>
</dbReference>
<gene>
    <name evidence="4" type="ORF">AVEN_160355_1</name>
    <name evidence="1" type="ORF">AVEN_189985_1</name>
    <name evidence="2" type="ORF">AVEN_65900_1</name>
    <name evidence="3" type="ORF">AVEN_89761_1</name>
</gene>
<comment type="caution">
    <text evidence="2">The sequence shown here is derived from an EMBL/GenBank/DDBJ whole genome shotgun (WGS) entry which is preliminary data.</text>
</comment>